<evidence type="ECO:0000256" key="3">
    <source>
        <dbReference type="ARBA" id="ARBA00023235"/>
    </source>
</evidence>
<keyword evidence="4 5" id="KW-0119">Carbohydrate metabolism</keyword>
<dbReference type="EC" id="5.1.3.3" evidence="5"/>
<feature type="active site" description="Proton donor" evidence="6">
    <location>
        <position position="205"/>
    </location>
</feature>
<name>A0A2U8HJ29_9RHOB</name>
<evidence type="ECO:0000256" key="6">
    <source>
        <dbReference type="PIRSR" id="PIRSR005096-1"/>
    </source>
</evidence>
<reference evidence="9 10" key="1">
    <citation type="submission" date="2017-06" db="EMBL/GenBank/DDBJ databases">
        <title>Yangia sp. YSBP01 complete genome sequence.</title>
        <authorList>
            <person name="Woo J.-H."/>
            <person name="Kim H.-S."/>
        </authorList>
    </citation>
    <scope>NUCLEOTIDE SEQUENCE [LARGE SCALE GENOMIC DNA]</scope>
    <source>
        <strain evidence="9 10">YSBP01</strain>
    </source>
</reference>
<dbReference type="PANTHER" id="PTHR10091:SF0">
    <property type="entry name" value="GALACTOSE MUTAROTASE"/>
    <property type="match status" value="1"/>
</dbReference>
<accession>A0A2U8HJ29</accession>
<dbReference type="Gene3D" id="2.70.98.10">
    <property type="match status" value="1"/>
</dbReference>
<evidence type="ECO:0000256" key="8">
    <source>
        <dbReference type="PIRSR" id="PIRSR005096-3"/>
    </source>
</evidence>
<sequence length="373" mass="40491">MSTSRRCSWWPMPSCWAPRPVSRPSMTIPERHSVGHVRSSTPVERIVLRAGAARAEVLTYGATLKSLHVPDREGRLDDIVLGFDDLQGYLDNRMFFGASVGRVANRIAGGRFELDGHGYQLAQNEGETTLHGGPDGFDRRNWAVAEMGDGSVTLETVSQAGDQGFPGTLTARATYTLRETPAGPCLGITYEAETEAPTIVSMTNHSFFALAGLSALPDRPRSALEYRLKVPASRYLTVDEALIPSGVAPVGASPFDFREGRQPLTAVRSGALDGYDHCLCLDPGEIELHDAASGRLMRMTTNLPGLQVYTSNFLDGSVPGKGGYAARKHDAICLEPQIWPDAINMPESWGAQSPVLRPGETRRAEMSFTFGIR</sequence>
<dbReference type="CDD" id="cd09019">
    <property type="entry name" value="galactose_mutarotase_like"/>
    <property type="match status" value="1"/>
</dbReference>
<dbReference type="SUPFAM" id="SSF74650">
    <property type="entry name" value="Galactose mutarotase-like"/>
    <property type="match status" value="1"/>
</dbReference>
<dbReference type="PANTHER" id="PTHR10091">
    <property type="entry name" value="ALDOSE-1-EPIMERASE"/>
    <property type="match status" value="1"/>
</dbReference>
<dbReference type="GO" id="GO:0033499">
    <property type="term" value="P:galactose catabolic process via UDP-galactose, Leloir pathway"/>
    <property type="evidence" value="ECO:0007669"/>
    <property type="project" value="TreeGrafter"/>
</dbReference>
<organism evidence="9 10">
    <name type="scientific">Alloyangia pacifica</name>
    <dbReference type="NCBI Taxonomy" id="311180"/>
    <lineage>
        <taxon>Bacteria</taxon>
        <taxon>Pseudomonadati</taxon>
        <taxon>Pseudomonadota</taxon>
        <taxon>Alphaproteobacteria</taxon>
        <taxon>Rhodobacterales</taxon>
        <taxon>Roseobacteraceae</taxon>
        <taxon>Alloyangia</taxon>
    </lineage>
</organism>
<dbReference type="UniPathway" id="UPA00242"/>
<dbReference type="GO" id="GO:0030246">
    <property type="term" value="F:carbohydrate binding"/>
    <property type="evidence" value="ECO:0007669"/>
    <property type="project" value="InterPro"/>
</dbReference>
<dbReference type="InterPro" id="IPR011013">
    <property type="entry name" value="Gal_mutarotase_sf_dom"/>
</dbReference>
<dbReference type="Pfam" id="PF01263">
    <property type="entry name" value="Aldose_epim"/>
    <property type="match status" value="1"/>
</dbReference>
<dbReference type="InterPro" id="IPR008183">
    <property type="entry name" value="Aldose_1/G6P_1-epimerase"/>
</dbReference>
<dbReference type="KEGG" id="ypac:CEW88_14245"/>
<evidence type="ECO:0000256" key="4">
    <source>
        <dbReference type="ARBA" id="ARBA00023277"/>
    </source>
</evidence>
<evidence type="ECO:0000256" key="7">
    <source>
        <dbReference type="PIRSR" id="PIRSR005096-2"/>
    </source>
</evidence>
<feature type="binding site" evidence="8">
    <location>
        <begin position="105"/>
        <end position="106"/>
    </location>
    <ligand>
        <name>beta-D-galactose</name>
        <dbReference type="ChEBI" id="CHEBI:27667"/>
    </ligand>
</feature>
<evidence type="ECO:0000256" key="1">
    <source>
        <dbReference type="ARBA" id="ARBA00005028"/>
    </source>
</evidence>
<dbReference type="InterPro" id="IPR015443">
    <property type="entry name" value="Aldose_1-epimerase"/>
</dbReference>
<comment type="pathway">
    <text evidence="1 5">Carbohydrate metabolism; hexose metabolism.</text>
</comment>
<gene>
    <name evidence="9" type="ORF">CEW88_14245</name>
</gene>
<dbReference type="InterPro" id="IPR014718">
    <property type="entry name" value="GH-type_carb-bd"/>
</dbReference>
<feature type="active site" description="Proton acceptor" evidence="6">
    <location>
        <position position="335"/>
    </location>
</feature>
<protein>
    <recommendedName>
        <fullName evidence="5">Aldose 1-epimerase</fullName>
        <ecNumber evidence="5">5.1.3.3</ecNumber>
    </recommendedName>
</protein>
<dbReference type="GO" id="GO:0004034">
    <property type="term" value="F:aldose 1-epimerase activity"/>
    <property type="evidence" value="ECO:0007669"/>
    <property type="project" value="UniProtKB-EC"/>
</dbReference>
<evidence type="ECO:0000313" key="9">
    <source>
        <dbReference type="EMBL" id="AWI85813.1"/>
    </source>
</evidence>
<dbReference type="GO" id="GO:0005737">
    <property type="term" value="C:cytoplasm"/>
    <property type="evidence" value="ECO:0007669"/>
    <property type="project" value="TreeGrafter"/>
</dbReference>
<keyword evidence="3 5" id="KW-0413">Isomerase</keyword>
<dbReference type="EMBL" id="CP022190">
    <property type="protein sequence ID" value="AWI85813.1"/>
    <property type="molecule type" value="Genomic_DNA"/>
</dbReference>
<comment type="catalytic activity">
    <reaction evidence="5">
        <text>alpha-D-glucose = beta-D-glucose</text>
        <dbReference type="Rhea" id="RHEA:10264"/>
        <dbReference type="ChEBI" id="CHEBI:15903"/>
        <dbReference type="ChEBI" id="CHEBI:17925"/>
        <dbReference type="EC" id="5.1.3.3"/>
    </reaction>
</comment>
<dbReference type="Proteomes" id="UP000244915">
    <property type="component" value="Chromosome 2"/>
</dbReference>
<evidence type="ECO:0000256" key="2">
    <source>
        <dbReference type="ARBA" id="ARBA00006206"/>
    </source>
</evidence>
<dbReference type="GO" id="GO:0006006">
    <property type="term" value="P:glucose metabolic process"/>
    <property type="evidence" value="ECO:0007669"/>
    <property type="project" value="TreeGrafter"/>
</dbReference>
<comment type="similarity">
    <text evidence="2 5">Belongs to the aldose epimerase family.</text>
</comment>
<dbReference type="InterPro" id="IPR047215">
    <property type="entry name" value="Galactose_mutarotase-like"/>
</dbReference>
<proteinExistence type="inferred from homology"/>
<dbReference type="PIRSF" id="PIRSF005096">
    <property type="entry name" value="GALM"/>
    <property type="match status" value="1"/>
</dbReference>
<dbReference type="AlphaFoldDB" id="A0A2U8HJ29"/>
<evidence type="ECO:0000256" key="5">
    <source>
        <dbReference type="PIRNR" id="PIRNR005096"/>
    </source>
</evidence>
<evidence type="ECO:0000313" key="10">
    <source>
        <dbReference type="Proteomes" id="UP000244915"/>
    </source>
</evidence>
<feature type="binding site" evidence="7">
    <location>
        <position position="276"/>
    </location>
    <ligand>
        <name>beta-D-galactose</name>
        <dbReference type="ChEBI" id="CHEBI:27667"/>
    </ligand>
</feature>